<feature type="binding site" evidence="9">
    <location>
        <position position="266"/>
    </location>
    <ligand>
        <name>O2</name>
        <dbReference type="ChEBI" id="CHEBI:15379"/>
    </ligand>
</feature>
<dbReference type="UniPathway" id="UPA00394">
    <property type="reaction ID" value="UER00650"/>
</dbReference>
<dbReference type="FunFam" id="3.10.270.10:FF:000001">
    <property type="entry name" value="Uricase"/>
    <property type="match status" value="1"/>
</dbReference>
<accession>A0A0A8L986</accession>
<comment type="similarity">
    <text evidence="3 7 10">Belongs to the uricase family.</text>
</comment>
<feature type="binding site" evidence="9">
    <location>
        <position position="239"/>
    </location>
    <ligand>
        <name>5-hydroxyisourate</name>
        <dbReference type="ChEBI" id="CHEBI:18072"/>
    </ligand>
</feature>
<feature type="binding site" evidence="9">
    <location>
        <position position="167"/>
    </location>
    <ligand>
        <name>5-hydroxyisourate</name>
        <dbReference type="ChEBI" id="CHEBI:18072"/>
    </ligand>
</feature>
<feature type="binding site" evidence="9">
    <location>
        <position position="184"/>
    </location>
    <ligand>
        <name>5-hydroxyisourate</name>
        <dbReference type="ChEBI" id="CHEBI:18072"/>
    </ligand>
</feature>
<feature type="active site" description="Charge relay system" evidence="8">
    <location>
        <position position="62"/>
    </location>
</feature>
<feature type="binding site" evidence="9">
    <location>
        <position position="62"/>
    </location>
    <ligand>
        <name>O2</name>
        <dbReference type="ChEBI" id="CHEBI:15379"/>
    </ligand>
</feature>
<comment type="pathway">
    <text evidence="2 7">Purine metabolism; urate degradation; (S)-allantoin from urate: step 1/3.</text>
</comment>
<dbReference type="EMBL" id="CCBQ010000039">
    <property type="protein sequence ID" value="CDO94678.1"/>
    <property type="molecule type" value="Genomic_DNA"/>
</dbReference>
<dbReference type="GO" id="GO:0004846">
    <property type="term" value="F:urate oxidase activity"/>
    <property type="evidence" value="ECO:0007669"/>
    <property type="project" value="UniProtKB-EC"/>
</dbReference>
<feature type="binding site" evidence="9">
    <location>
        <position position="239"/>
    </location>
    <ligand>
        <name>urate</name>
        <dbReference type="ChEBI" id="CHEBI:17775"/>
    </ligand>
</feature>
<dbReference type="Pfam" id="PF01014">
    <property type="entry name" value="Uricase"/>
    <property type="match status" value="2"/>
</dbReference>
<evidence type="ECO:0000256" key="5">
    <source>
        <dbReference type="ARBA" id="ARBA00023002"/>
    </source>
</evidence>
<evidence type="ECO:0000256" key="10">
    <source>
        <dbReference type="RuleBase" id="RU004455"/>
    </source>
</evidence>
<dbReference type="PANTHER" id="PTHR42874">
    <property type="entry name" value="URICASE"/>
    <property type="match status" value="1"/>
</dbReference>
<dbReference type="GO" id="GO:0005777">
    <property type="term" value="C:peroxisome"/>
    <property type="evidence" value="ECO:0007669"/>
    <property type="project" value="UniProtKB-SubCell"/>
</dbReference>
<evidence type="ECO:0000256" key="4">
    <source>
        <dbReference type="ARBA" id="ARBA00022631"/>
    </source>
</evidence>
<dbReference type="GO" id="GO:0019628">
    <property type="term" value="P:urate catabolic process"/>
    <property type="evidence" value="ECO:0007669"/>
    <property type="project" value="UniProtKB-UniPathway"/>
</dbReference>
<dbReference type="PROSITE" id="PS00366">
    <property type="entry name" value="URICASE"/>
    <property type="match status" value="1"/>
</dbReference>
<feature type="binding site" evidence="9">
    <location>
        <position position="266"/>
    </location>
    <ligand>
        <name>5-hydroxyisourate</name>
        <dbReference type="ChEBI" id="CHEBI:18072"/>
    </ligand>
</feature>
<feature type="binding site" evidence="9">
    <location>
        <position position="266"/>
    </location>
    <ligand>
        <name>urate</name>
        <dbReference type="ChEBI" id="CHEBI:17775"/>
    </ligand>
</feature>
<evidence type="ECO:0000256" key="8">
    <source>
        <dbReference type="PIRSR" id="PIRSR000241-1"/>
    </source>
</evidence>
<dbReference type="InterPro" id="IPR019842">
    <property type="entry name" value="Uricase_CS"/>
</dbReference>
<comment type="catalytic activity">
    <reaction evidence="7 10">
        <text>urate + O2 + H2O = 5-hydroxyisourate + H2O2</text>
        <dbReference type="Rhea" id="RHEA:21368"/>
        <dbReference type="ChEBI" id="CHEBI:15377"/>
        <dbReference type="ChEBI" id="CHEBI:15379"/>
        <dbReference type="ChEBI" id="CHEBI:16240"/>
        <dbReference type="ChEBI" id="CHEBI:17775"/>
        <dbReference type="ChEBI" id="CHEBI:18072"/>
        <dbReference type="EC" id="1.7.3.3"/>
    </reaction>
</comment>
<gene>
    <name evidence="11" type="ORF">KLDO_g2935</name>
</gene>
<dbReference type="NCBIfam" id="TIGR03383">
    <property type="entry name" value="urate_oxi"/>
    <property type="match status" value="1"/>
</dbReference>
<feature type="binding site" evidence="9">
    <location>
        <position position="62"/>
    </location>
    <ligand>
        <name>urate</name>
        <dbReference type="ChEBI" id="CHEBI:17775"/>
    </ligand>
</feature>
<comment type="caution">
    <text evidence="11">The sequence shown here is derived from an EMBL/GenBank/DDBJ whole genome shotgun (WGS) entry which is preliminary data.</text>
</comment>
<keyword evidence="6 7" id="KW-0576">Peroxisome</keyword>
<reference evidence="11 12" key="1">
    <citation type="submission" date="2014-03" db="EMBL/GenBank/DDBJ databases">
        <title>The genome of Kluyveromyces dobzhanskii.</title>
        <authorList>
            <person name="Nystedt B."/>
            <person name="Astrom S."/>
        </authorList>
    </citation>
    <scope>NUCLEOTIDE SEQUENCE [LARGE SCALE GENOMIC DNA]</scope>
    <source>
        <strain evidence="11 12">CBS 2104</strain>
    </source>
</reference>
<keyword evidence="5 7" id="KW-0560">Oxidoreductase</keyword>
<feature type="binding site" evidence="9">
    <location>
        <position position="63"/>
    </location>
    <ligand>
        <name>urate</name>
        <dbReference type="ChEBI" id="CHEBI:17775"/>
    </ligand>
</feature>
<dbReference type="Proteomes" id="UP000031516">
    <property type="component" value="Unassembled WGS sequence"/>
</dbReference>
<feature type="active site" description="Charge relay system" evidence="8">
    <location>
        <position position="14"/>
    </location>
</feature>
<dbReference type="OrthoDB" id="9992118at2759"/>
<dbReference type="AlphaFoldDB" id="A0A0A8L986"/>
<evidence type="ECO:0000256" key="9">
    <source>
        <dbReference type="PIRSR" id="PIRSR000241-2"/>
    </source>
</evidence>
<proteinExistence type="inferred from homology"/>
<feature type="active site" description="Charge relay system" evidence="8">
    <location>
        <position position="268"/>
    </location>
</feature>
<evidence type="ECO:0000256" key="6">
    <source>
        <dbReference type="ARBA" id="ARBA00023140"/>
    </source>
</evidence>
<dbReference type="GO" id="GO:0006145">
    <property type="term" value="P:purine nucleobase catabolic process"/>
    <property type="evidence" value="ECO:0007669"/>
    <property type="project" value="TreeGrafter"/>
</dbReference>
<keyword evidence="12" id="KW-1185">Reference proteome</keyword>
<dbReference type="PRINTS" id="PR00093">
    <property type="entry name" value="URICASE"/>
</dbReference>
<comment type="subcellular location">
    <subcellularLocation>
        <location evidence="1 7">Peroxisome</location>
    </subcellularLocation>
</comment>
<dbReference type="InterPro" id="IPR002042">
    <property type="entry name" value="Uricase"/>
</dbReference>
<protein>
    <recommendedName>
        <fullName evidence="7 10">Uricase</fullName>
        <ecNumber evidence="7 10">1.7.3.3</ecNumber>
    </recommendedName>
    <alternativeName>
        <fullName evidence="7">Urate oxidase</fullName>
    </alternativeName>
</protein>
<dbReference type="PIRSF" id="PIRSF000241">
    <property type="entry name" value="Urate_oxidase"/>
    <property type="match status" value="1"/>
</dbReference>
<evidence type="ECO:0000256" key="3">
    <source>
        <dbReference type="ARBA" id="ARBA00009760"/>
    </source>
</evidence>
<evidence type="ECO:0000256" key="2">
    <source>
        <dbReference type="ARBA" id="ARBA00004831"/>
    </source>
</evidence>
<feature type="binding site" evidence="9">
    <location>
        <position position="184"/>
    </location>
    <ligand>
        <name>urate</name>
        <dbReference type="ChEBI" id="CHEBI:17775"/>
    </ligand>
</feature>
<feature type="binding site" evidence="9">
    <location>
        <position position="62"/>
    </location>
    <ligand>
        <name>5-hydroxyisourate</name>
        <dbReference type="ChEBI" id="CHEBI:18072"/>
    </ligand>
</feature>
<evidence type="ECO:0000313" key="11">
    <source>
        <dbReference type="EMBL" id="CDO94678.1"/>
    </source>
</evidence>
<evidence type="ECO:0000313" key="12">
    <source>
        <dbReference type="Proteomes" id="UP000031516"/>
    </source>
</evidence>
<feature type="binding site" evidence="9">
    <location>
        <position position="167"/>
    </location>
    <ligand>
        <name>urate</name>
        <dbReference type="ChEBI" id="CHEBI:17775"/>
    </ligand>
</feature>
<feature type="binding site" evidence="9">
    <location>
        <position position="240"/>
    </location>
    <ligand>
        <name>urate</name>
        <dbReference type="ChEBI" id="CHEBI:17775"/>
    </ligand>
</feature>
<keyword evidence="4 7" id="KW-0659">Purine metabolism</keyword>
<feature type="binding site" evidence="9">
    <location>
        <position position="63"/>
    </location>
    <ligand>
        <name>5-hydroxyisourate</name>
        <dbReference type="ChEBI" id="CHEBI:18072"/>
    </ligand>
</feature>
<dbReference type="Gene3D" id="3.10.270.10">
    <property type="entry name" value="Urate Oxidase"/>
    <property type="match status" value="1"/>
</dbReference>
<organism evidence="11 12">
    <name type="scientific">Kluyveromyces dobzhanskii CBS 2104</name>
    <dbReference type="NCBI Taxonomy" id="1427455"/>
    <lineage>
        <taxon>Eukaryota</taxon>
        <taxon>Fungi</taxon>
        <taxon>Dikarya</taxon>
        <taxon>Ascomycota</taxon>
        <taxon>Saccharomycotina</taxon>
        <taxon>Saccharomycetes</taxon>
        <taxon>Saccharomycetales</taxon>
        <taxon>Saccharomycetaceae</taxon>
        <taxon>Kluyveromyces</taxon>
    </lineage>
</organism>
<evidence type="ECO:0000256" key="1">
    <source>
        <dbReference type="ARBA" id="ARBA00004275"/>
    </source>
</evidence>
<name>A0A0A8L986_9SACH</name>
<comment type="function">
    <text evidence="7 10">Catalyzes the oxidation of uric acid to 5-hydroxyisourate, which is further processed to form (S)-allantoin.</text>
</comment>
<dbReference type="PANTHER" id="PTHR42874:SF1">
    <property type="entry name" value="URICASE"/>
    <property type="match status" value="1"/>
</dbReference>
<sequence length="308" mass="34879">MSTYSYLADSTYGKDNVKFLKVKKCKTNPKVHEIMECNVQVLLKGDFDISYTKADNAPIVPTDTVKNTILIHARKFDTWPIEKFAANLALHFTSKYGHVSGITVKITQDRWVKYDVDNKESHHSFIHQGPEKKICFLDYDKKNGSNTYSLSTSIKDLTVLKSTGSMFYGYNVCDYTTLKSTTDRILSTDIFASLSWNSAKLGSLESLNAGEKDDVFNSHYTAARDITLDIFAKENSPSVQATMYNMATAILKKAPEVEYVTYELPNKHYILFDLKWFKGLDNNNELFYPSPDPNGLIKCTVGRNTAKL</sequence>
<dbReference type="EC" id="1.7.3.3" evidence="7 10"/>
<evidence type="ECO:0000256" key="7">
    <source>
        <dbReference type="PIRNR" id="PIRNR000241"/>
    </source>
</evidence>
<feature type="binding site" evidence="9">
    <location>
        <position position="240"/>
    </location>
    <ligand>
        <name>5-hydroxyisourate</name>
        <dbReference type="ChEBI" id="CHEBI:18072"/>
    </ligand>
</feature>
<dbReference type="SUPFAM" id="SSF55620">
    <property type="entry name" value="Tetrahydrobiopterin biosynthesis enzymes-like"/>
    <property type="match status" value="2"/>
</dbReference>